<evidence type="ECO:0000313" key="1">
    <source>
        <dbReference type="EMBL" id="CAG8827470.1"/>
    </source>
</evidence>
<accession>A0ACA9S757</accession>
<feature type="non-terminal residue" evidence="1">
    <location>
        <position position="339"/>
    </location>
</feature>
<comment type="caution">
    <text evidence="1">The sequence shown here is derived from an EMBL/GenBank/DDBJ whole genome shotgun (WGS) entry which is preliminary data.</text>
</comment>
<keyword evidence="2" id="KW-1185">Reference proteome</keyword>
<dbReference type="Proteomes" id="UP000789920">
    <property type="component" value="Unassembled WGS sequence"/>
</dbReference>
<feature type="non-terminal residue" evidence="1">
    <location>
        <position position="1"/>
    </location>
</feature>
<gene>
    <name evidence="1" type="ORF">RPERSI_LOCUS26986</name>
</gene>
<protein>
    <submittedName>
        <fullName evidence="1">32943_t:CDS:1</fullName>
    </submittedName>
</protein>
<organism evidence="1 2">
    <name type="scientific">Racocetra persica</name>
    <dbReference type="NCBI Taxonomy" id="160502"/>
    <lineage>
        <taxon>Eukaryota</taxon>
        <taxon>Fungi</taxon>
        <taxon>Fungi incertae sedis</taxon>
        <taxon>Mucoromycota</taxon>
        <taxon>Glomeromycotina</taxon>
        <taxon>Glomeromycetes</taxon>
        <taxon>Diversisporales</taxon>
        <taxon>Gigasporaceae</taxon>
        <taxon>Racocetra</taxon>
    </lineage>
</organism>
<reference evidence="1" key="1">
    <citation type="submission" date="2021-06" db="EMBL/GenBank/DDBJ databases">
        <authorList>
            <person name="Kallberg Y."/>
            <person name="Tangrot J."/>
            <person name="Rosling A."/>
        </authorList>
    </citation>
    <scope>NUCLEOTIDE SEQUENCE</scope>
    <source>
        <strain evidence="1">MA461A</strain>
    </source>
</reference>
<name>A0ACA9S757_9GLOM</name>
<dbReference type="EMBL" id="CAJVQC010093864">
    <property type="protein sequence ID" value="CAG8827470.1"/>
    <property type="molecule type" value="Genomic_DNA"/>
</dbReference>
<evidence type="ECO:0000313" key="2">
    <source>
        <dbReference type="Proteomes" id="UP000789920"/>
    </source>
</evidence>
<proteinExistence type="predicted"/>
<sequence>IEVTTQSVVQHEKITDAQVVNEPEEIKYADKQVINPESNHSMSQENNKASNSSDRTFNSDRTYSSDRTSNNSIKATGIEYSSDRTSNNSIKVTGIETVEVNVKRTDDQQYEQEMNQQHRQEKNQQKQNKQYGQPQSVISQQSDDIRQPSQPSQRSQVYQIKKQTGQLENNLTYDQSTRNPNSSNHNIQDVIDNKNETIKMSLTPALGSDFMDFSDEEDEGNKPKTRPSRPLEKVGSDNELTRINIASSESIKIAEKKEEEPVKQVSPVSTPVSTPMVDNVRRGNQPSSSAPPPQNNSKAQRPSPLTNQQQSQSPQSGSLSNRSSPQIGSMTNRSQFQQV</sequence>